<reference evidence="2 3" key="1">
    <citation type="submission" date="2015-12" db="EMBL/GenBank/DDBJ databases">
        <title>Diversity of Burkholderia near neighbor genomes.</title>
        <authorList>
            <person name="Sahl J."/>
            <person name="Wagner D."/>
            <person name="Keim P."/>
        </authorList>
    </citation>
    <scope>NUCLEOTIDE SEQUENCE [LARGE SCALE GENOMIC DNA]</scope>
    <source>
        <strain evidence="2 3">BDU6</strain>
    </source>
</reference>
<evidence type="ECO:0000313" key="3">
    <source>
        <dbReference type="Proteomes" id="UP000062519"/>
    </source>
</evidence>
<protein>
    <submittedName>
        <fullName evidence="2">Uncharacterized protein</fullName>
    </submittedName>
</protein>
<name>A0A1B4FH71_9BURK</name>
<proteinExistence type="predicted"/>
<organism evidence="2 3">
    <name type="scientific">Burkholderia mayonis</name>
    <dbReference type="NCBI Taxonomy" id="1385591"/>
    <lineage>
        <taxon>Bacteria</taxon>
        <taxon>Pseudomonadati</taxon>
        <taxon>Pseudomonadota</taxon>
        <taxon>Betaproteobacteria</taxon>
        <taxon>Burkholderiales</taxon>
        <taxon>Burkholderiaceae</taxon>
        <taxon>Burkholderia</taxon>
        <taxon>pseudomallei group</taxon>
    </lineage>
</organism>
<gene>
    <name evidence="2" type="ORF">WS70_15445</name>
</gene>
<evidence type="ECO:0000256" key="1">
    <source>
        <dbReference type="SAM" id="MobiDB-lite"/>
    </source>
</evidence>
<feature type="compositionally biased region" description="Basic and acidic residues" evidence="1">
    <location>
        <begin position="79"/>
        <end position="96"/>
    </location>
</feature>
<feature type="region of interest" description="Disordered" evidence="1">
    <location>
        <begin position="55"/>
        <end position="96"/>
    </location>
</feature>
<dbReference type="AlphaFoldDB" id="A0A1B4FH71"/>
<evidence type="ECO:0000313" key="2">
    <source>
        <dbReference type="EMBL" id="AOJ03048.1"/>
    </source>
</evidence>
<dbReference type="Proteomes" id="UP000062519">
    <property type="component" value="Chromosome 1"/>
</dbReference>
<dbReference type="KEGG" id="buu:WS70_15445"/>
<dbReference type="EMBL" id="CP013386">
    <property type="protein sequence ID" value="AOJ03048.1"/>
    <property type="molecule type" value="Genomic_DNA"/>
</dbReference>
<keyword evidence="3" id="KW-1185">Reference proteome</keyword>
<sequence>MRIAFFHAFVGDSPIIAASSGDGRLAGLRRVRRECSARAADRWIGGSVDRAEATNRGTAGSATDGWRMTGGKRQATGDCARRVGEPSPTERERLRL</sequence>
<accession>A0A1B4FH71</accession>